<keyword evidence="3" id="KW-0479">Metal-binding</keyword>
<keyword evidence="4" id="KW-0249">Electron transport</keyword>
<dbReference type="SUPFAM" id="SSF54862">
    <property type="entry name" value="4Fe-4S ferredoxins"/>
    <property type="match status" value="1"/>
</dbReference>
<evidence type="ECO:0000256" key="4">
    <source>
        <dbReference type="ARBA" id="ARBA00022982"/>
    </source>
</evidence>
<sequence length="65" mass="7385">MRIELNQQLCEGHSQCEIIAPQYFEVRDDGKAHLLRTDLPPEDRELLAEVVLRCPVVAVRVGEEG</sequence>
<evidence type="ECO:0000313" key="8">
    <source>
        <dbReference type="EMBL" id="MEV0974920.1"/>
    </source>
</evidence>
<proteinExistence type="predicted"/>
<evidence type="ECO:0000256" key="2">
    <source>
        <dbReference type="ARBA" id="ARBA00022448"/>
    </source>
</evidence>
<comment type="caution">
    <text evidence="8">The sequence shown here is derived from an EMBL/GenBank/DDBJ whole genome shotgun (WGS) entry which is preliminary data.</text>
</comment>
<keyword evidence="9" id="KW-1185">Reference proteome</keyword>
<evidence type="ECO:0000256" key="5">
    <source>
        <dbReference type="ARBA" id="ARBA00023004"/>
    </source>
</evidence>
<keyword evidence="2" id="KW-0813">Transport</keyword>
<organism evidence="8 9">
    <name type="scientific">Microtetraspora glauca</name>
    <dbReference type="NCBI Taxonomy" id="1996"/>
    <lineage>
        <taxon>Bacteria</taxon>
        <taxon>Bacillati</taxon>
        <taxon>Actinomycetota</taxon>
        <taxon>Actinomycetes</taxon>
        <taxon>Streptosporangiales</taxon>
        <taxon>Streptosporangiaceae</taxon>
        <taxon>Microtetraspora</taxon>
    </lineage>
</organism>
<evidence type="ECO:0000313" key="9">
    <source>
        <dbReference type="Proteomes" id="UP001551675"/>
    </source>
</evidence>
<evidence type="ECO:0000256" key="3">
    <source>
        <dbReference type="ARBA" id="ARBA00022723"/>
    </source>
</evidence>
<dbReference type="PANTHER" id="PTHR36923:SF3">
    <property type="entry name" value="FERREDOXIN"/>
    <property type="match status" value="1"/>
</dbReference>
<comment type="cofactor">
    <cofactor evidence="1">
        <name>[3Fe-4S] cluster</name>
        <dbReference type="ChEBI" id="CHEBI:21137"/>
    </cofactor>
</comment>
<evidence type="ECO:0000256" key="1">
    <source>
        <dbReference type="ARBA" id="ARBA00001927"/>
    </source>
</evidence>
<gene>
    <name evidence="8" type="ORF">AB0I59_40560</name>
</gene>
<dbReference type="Proteomes" id="UP001551675">
    <property type="component" value="Unassembled WGS sequence"/>
</dbReference>
<dbReference type="Gene3D" id="3.30.70.20">
    <property type="match status" value="1"/>
</dbReference>
<keyword evidence="7" id="KW-0003">3Fe-4S</keyword>
<dbReference type="Pfam" id="PF13459">
    <property type="entry name" value="Fer4_15"/>
    <property type="match status" value="1"/>
</dbReference>
<evidence type="ECO:0000256" key="6">
    <source>
        <dbReference type="ARBA" id="ARBA00023014"/>
    </source>
</evidence>
<dbReference type="RefSeq" id="WP_358142062.1">
    <property type="nucleotide sequence ID" value="NZ_JBFALK010000037.1"/>
</dbReference>
<dbReference type="PANTHER" id="PTHR36923">
    <property type="entry name" value="FERREDOXIN"/>
    <property type="match status" value="1"/>
</dbReference>
<name>A0ABV3GTG0_MICGL</name>
<keyword evidence="5" id="KW-0408">Iron</keyword>
<protein>
    <submittedName>
        <fullName evidence="8">Ferredoxin</fullName>
    </submittedName>
</protein>
<evidence type="ECO:0000256" key="7">
    <source>
        <dbReference type="ARBA" id="ARBA00023291"/>
    </source>
</evidence>
<keyword evidence="6" id="KW-0411">Iron-sulfur</keyword>
<dbReference type="EMBL" id="JBFALK010000037">
    <property type="protein sequence ID" value="MEV0974920.1"/>
    <property type="molecule type" value="Genomic_DNA"/>
</dbReference>
<accession>A0ABV3GTG0</accession>
<dbReference type="InterPro" id="IPR051269">
    <property type="entry name" value="Fe-S_cluster_ET"/>
</dbReference>
<reference evidence="8 9" key="1">
    <citation type="submission" date="2024-06" db="EMBL/GenBank/DDBJ databases">
        <title>The Natural Products Discovery Center: Release of the First 8490 Sequenced Strains for Exploring Actinobacteria Biosynthetic Diversity.</title>
        <authorList>
            <person name="Kalkreuter E."/>
            <person name="Kautsar S.A."/>
            <person name="Yang D."/>
            <person name="Bader C.D."/>
            <person name="Teijaro C.N."/>
            <person name="Fluegel L."/>
            <person name="Davis C.M."/>
            <person name="Simpson J.R."/>
            <person name="Lauterbach L."/>
            <person name="Steele A.D."/>
            <person name="Gui C."/>
            <person name="Meng S."/>
            <person name="Li G."/>
            <person name="Viehrig K."/>
            <person name="Ye F."/>
            <person name="Su P."/>
            <person name="Kiefer A.F."/>
            <person name="Nichols A."/>
            <person name="Cepeda A.J."/>
            <person name="Yan W."/>
            <person name="Fan B."/>
            <person name="Jiang Y."/>
            <person name="Adhikari A."/>
            <person name="Zheng C.-J."/>
            <person name="Schuster L."/>
            <person name="Cowan T.M."/>
            <person name="Smanski M.J."/>
            <person name="Chevrette M.G."/>
            <person name="De Carvalho L.P.S."/>
            <person name="Shen B."/>
        </authorList>
    </citation>
    <scope>NUCLEOTIDE SEQUENCE [LARGE SCALE GENOMIC DNA]</scope>
    <source>
        <strain evidence="8 9">NPDC050100</strain>
    </source>
</reference>